<dbReference type="AlphaFoldDB" id="A0ABD5MCX6"/>
<organism evidence="2 3">
    <name type="scientific">Halobellus rubicundus</name>
    <dbReference type="NCBI Taxonomy" id="2996466"/>
    <lineage>
        <taxon>Archaea</taxon>
        <taxon>Methanobacteriati</taxon>
        <taxon>Methanobacteriota</taxon>
        <taxon>Stenosarchaea group</taxon>
        <taxon>Halobacteria</taxon>
        <taxon>Halobacteriales</taxon>
        <taxon>Haloferacaceae</taxon>
        <taxon>Halobellus</taxon>
    </lineage>
</organism>
<evidence type="ECO:0000256" key="1">
    <source>
        <dbReference type="SAM" id="Phobius"/>
    </source>
</evidence>
<sequence>MNPSRPDPGPDAARAFRLGIIAGAIVGLAFIGLLYWTGTLTLLLFAYTLTLLFPVYLVLVAVVLSVWLGYDRDATALRPVKVDR</sequence>
<proteinExistence type="predicted"/>
<protein>
    <submittedName>
        <fullName evidence="2">Uncharacterized protein</fullName>
    </submittedName>
</protein>
<dbReference type="EMBL" id="JBGNYA010000001">
    <property type="protein sequence ID" value="MFA1611728.1"/>
    <property type="molecule type" value="Genomic_DNA"/>
</dbReference>
<keyword evidence="1" id="KW-0472">Membrane</keyword>
<feature type="transmembrane region" description="Helical" evidence="1">
    <location>
        <begin position="15"/>
        <end position="36"/>
    </location>
</feature>
<name>A0ABD5MCX6_9EURY</name>
<comment type="caution">
    <text evidence="2">The sequence shown here is derived from an EMBL/GenBank/DDBJ whole genome shotgun (WGS) entry which is preliminary data.</text>
</comment>
<reference evidence="2 3" key="1">
    <citation type="submission" date="2024-08" db="EMBL/GenBank/DDBJ databases">
        <title>Halobellus sp. MBLA0158 whole genome sequence.</title>
        <authorList>
            <person name="Hwang C.Y."/>
            <person name="Cho E.-S."/>
            <person name="Seo M.-J."/>
        </authorList>
    </citation>
    <scope>NUCLEOTIDE SEQUENCE [LARGE SCALE GENOMIC DNA]</scope>
    <source>
        <strain evidence="2 3">MBLA0158</strain>
    </source>
</reference>
<keyword evidence="1" id="KW-0812">Transmembrane</keyword>
<accession>A0ABD5MCX6</accession>
<feature type="transmembrane region" description="Helical" evidence="1">
    <location>
        <begin position="42"/>
        <end position="68"/>
    </location>
</feature>
<dbReference type="Proteomes" id="UP001570511">
    <property type="component" value="Unassembled WGS sequence"/>
</dbReference>
<evidence type="ECO:0000313" key="2">
    <source>
        <dbReference type="EMBL" id="MFA1611728.1"/>
    </source>
</evidence>
<keyword evidence="1" id="KW-1133">Transmembrane helix</keyword>
<evidence type="ECO:0000313" key="3">
    <source>
        <dbReference type="Proteomes" id="UP001570511"/>
    </source>
</evidence>
<gene>
    <name evidence="2" type="ORF">OS889_12010</name>
</gene>
<keyword evidence="3" id="KW-1185">Reference proteome</keyword>
<dbReference type="RefSeq" id="WP_372390093.1">
    <property type="nucleotide sequence ID" value="NZ_JBGNYA010000001.1"/>
</dbReference>